<reference evidence="2 3" key="1">
    <citation type="journal article" date="2019" name="Int. J. Syst. Evol. Microbiol.">
        <title>The Global Catalogue of Microorganisms (GCM) 10K type strain sequencing project: providing services to taxonomists for standard genome sequencing and annotation.</title>
        <authorList>
            <consortium name="The Broad Institute Genomics Platform"/>
            <consortium name="The Broad Institute Genome Sequencing Center for Infectious Disease"/>
            <person name="Wu L."/>
            <person name="Ma J."/>
        </authorList>
    </citation>
    <scope>NUCLEOTIDE SEQUENCE [LARGE SCALE GENOMIC DNA]</scope>
    <source>
        <strain evidence="2 3">JCM 15591</strain>
    </source>
</reference>
<comment type="caution">
    <text evidence="2">The sequence shown here is derived from an EMBL/GenBank/DDBJ whole genome shotgun (WGS) entry which is preliminary data.</text>
</comment>
<dbReference type="EMBL" id="BAAAPN010000047">
    <property type="protein sequence ID" value="GAA1760964.1"/>
    <property type="molecule type" value="Genomic_DNA"/>
</dbReference>
<evidence type="ECO:0000256" key="1">
    <source>
        <dbReference type="SAM" id="MobiDB-lite"/>
    </source>
</evidence>
<dbReference type="Pfam" id="PF26427">
    <property type="entry name" value="HR_L37"/>
    <property type="match status" value="1"/>
</dbReference>
<evidence type="ECO:0000313" key="3">
    <source>
        <dbReference type="Proteomes" id="UP001501475"/>
    </source>
</evidence>
<dbReference type="Proteomes" id="UP001501475">
    <property type="component" value="Unassembled WGS sequence"/>
</dbReference>
<feature type="region of interest" description="Disordered" evidence="1">
    <location>
        <begin position="1"/>
        <end position="30"/>
    </location>
</feature>
<organism evidence="2 3">
    <name type="scientific">Nostocoides vanveenii</name>
    <dbReference type="NCBI Taxonomy" id="330835"/>
    <lineage>
        <taxon>Bacteria</taxon>
        <taxon>Bacillati</taxon>
        <taxon>Actinomycetota</taxon>
        <taxon>Actinomycetes</taxon>
        <taxon>Micrococcales</taxon>
        <taxon>Intrasporangiaceae</taxon>
        <taxon>Nostocoides</taxon>
    </lineage>
</organism>
<proteinExistence type="predicted"/>
<sequence>MPFLPSGRGTGTHGCDAAYRDQAHGWPSERRLGELWENGRYRDAKSATHEHPPPVWRRTMSKRARKRRDRKKKGANHGRKPNA</sequence>
<feature type="region of interest" description="Disordered" evidence="1">
    <location>
        <begin position="43"/>
        <end position="83"/>
    </location>
</feature>
<dbReference type="InterPro" id="IPR058090">
    <property type="entry name" value="bL37_actino"/>
</dbReference>
<feature type="compositionally biased region" description="Basic and acidic residues" evidence="1">
    <location>
        <begin position="43"/>
        <end position="52"/>
    </location>
</feature>
<protein>
    <submittedName>
        <fullName evidence="2">Uncharacterized protein</fullName>
    </submittedName>
</protein>
<gene>
    <name evidence="2" type="ORF">GCM10009810_20640</name>
</gene>
<dbReference type="NCBIfam" id="NF047428">
    <property type="entry name" value="ribo_Myco_bL37"/>
    <property type="match status" value="1"/>
</dbReference>
<evidence type="ECO:0000313" key="2">
    <source>
        <dbReference type="EMBL" id="GAA1760964.1"/>
    </source>
</evidence>
<keyword evidence="3" id="KW-1185">Reference proteome</keyword>
<feature type="compositionally biased region" description="Basic and acidic residues" evidence="1">
    <location>
        <begin position="18"/>
        <end position="30"/>
    </location>
</feature>
<accession>A0ABN2KNF4</accession>
<name>A0ABN2KNF4_9MICO</name>
<feature type="compositionally biased region" description="Basic residues" evidence="1">
    <location>
        <begin position="59"/>
        <end position="83"/>
    </location>
</feature>